<dbReference type="EMBL" id="DS499599">
    <property type="protein sequence ID" value="EDP49313.1"/>
    <property type="molecule type" value="Genomic_DNA"/>
</dbReference>
<dbReference type="AlphaFoldDB" id="B0Y7D2"/>
<gene>
    <name evidence="2" type="ORF">AFUB_073400</name>
</gene>
<evidence type="ECO:0000313" key="3">
    <source>
        <dbReference type="Proteomes" id="UP000001699"/>
    </source>
</evidence>
<feature type="compositionally biased region" description="Basic and acidic residues" evidence="1">
    <location>
        <begin position="1"/>
        <end position="10"/>
    </location>
</feature>
<evidence type="ECO:0000313" key="2">
    <source>
        <dbReference type="EMBL" id="EDP49313.1"/>
    </source>
</evidence>
<feature type="region of interest" description="Disordered" evidence="1">
    <location>
        <begin position="1"/>
        <end position="33"/>
    </location>
</feature>
<dbReference type="Proteomes" id="UP000001699">
    <property type="component" value="Unassembled WGS sequence"/>
</dbReference>
<proteinExistence type="predicted"/>
<evidence type="ECO:0000256" key="1">
    <source>
        <dbReference type="SAM" id="MobiDB-lite"/>
    </source>
</evidence>
<dbReference type="HOGENOM" id="CLU_1712833_0_0_1"/>
<name>B0Y7D2_ASPFC</name>
<feature type="region of interest" description="Disordered" evidence="1">
    <location>
        <begin position="86"/>
        <end position="111"/>
    </location>
</feature>
<organism evidence="2 3">
    <name type="scientific">Aspergillus fumigatus (strain CBS 144.89 / FGSC A1163 / CEA10)</name>
    <name type="common">Neosartorya fumigata</name>
    <dbReference type="NCBI Taxonomy" id="451804"/>
    <lineage>
        <taxon>Eukaryota</taxon>
        <taxon>Fungi</taxon>
        <taxon>Dikarya</taxon>
        <taxon>Ascomycota</taxon>
        <taxon>Pezizomycotina</taxon>
        <taxon>Eurotiomycetes</taxon>
        <taxon>Eurotiomycetidae</taxon>
        <taxon>Eurotiales</taxon>
        <taxon>Aspergillaceae</taxon>
        <taxon>Aspergillus</taxon>
        <taxon>Aspergillus subgen. Fumigati</taxon>
    </lineage>
</organism>
<keyword evidence="3" id="KW-1185">Reference proteome</keyword>
<dbReference type="VEuPathDB" id="FungiDB:AFUB_073400"/>
<sequence length="153" mass="16799">MQTGRSENHSKLWTASRPSHRTPAILSPPHQSHIGPASPLAFEITRGRQHSHRLVHDPLANAEIVIDPFLEVFVIGDLVSVETRAVRTPRGPDQDAGKQISFSPSTPSPPTVERLMPARKAETIKSIHQLSVIPLRITTKPADKYLQSTASKA</sequence>
<reference evidence="2 3" key="1">
    <citation type="journal article" date="2008" name="PLoS Genet.">
        <title>Genomic islands in the pathogenic filamentous fungus Aspergillus fumigatus.</title>
        <authorList>
            <person name="Fedorova N.D."/>
            <person name="Khaldi N."/>
            <person name="Joardar V.S."/>
            <person name="Maiti R."/>
            <person name="Amedeo P."/>
            <person name="Anderson M.J."/>
            <person name="Crabtree J."/>
            <person name="Silva J.C."/>
            <person name="Badger J.H."/>
            <person name="Albarraq A."/>
            <person name="Angiuoli S."/>
            <person name="Bussey H."/>
            <person name="Bowyer P."/>
            <person name="Cotty P.J."/>
            <person name="Dyer P.S."/>
            <person name="Egan A."/>
            <person name="Galens K."/>
            <person name="Fraser-Liggett C.M."/>
            <person name="Haas B.J."/>
            <person name="Inman J.M."/>
            <person name="Kent R."/>
            <person name="Lemieux S."/>
            <person name="Malavazi I."/>
            <person name="Orvis J."/>
            <person name="Roemer T."/>
            <person name="Ronning C.M."/>
            <person name="Sundaram J.P."/>
            <person name="Sutton G."/>
            <person name="Turner G."/>
            <person name="Venter J.C."/>
            <person name="White O.R."/>
            <person name="Whitty B.R."/>
            <person name="Youngman P."/>
            <person name="Wolfe K.H."/>
            <person name="Goldman G.H."/>
            <person name="Wortman J.R."/>
            <person name="Jiang B."/>
            <person name="Denning D.W."/>
            <person name="Nierman W.C."/>
        </authorList>
    </citation>
    <scope>NUCLEOTIDE SEQUENCE [LARGE SCALE GENOMIC DNA]</scope>
    <source>
        <strain evidence="3">CBS 144.89 / FGSC A1163 / CEA10</strain>
    </source>
</reference>
<protein>
    <submittedName>
        <fullName evidence="2">Uncharacterized protein</fullName>
    </submittedName>
</protein>
<accession>B0Y7D2</accession>